<organism evidence="1 2">
    <name type="scientific">Ectobacillus funiculus</name>
    <dbReference type="NCBI Taxonomy" id="137993"/>
    <lineage>
        <taxon>Bacteria</taxon>
        <taxon>Bacillati</taxon>
        <taxon>Bacillota</taxon>
        <taxon>Bacilli</taxon>
        <taxon>Bacillales</taxon>
        <taxon>Bacillaceae</taxon>
        <taxon>Ectobacillus</taxon>
    </lineage>
</organism>
<accession>A0ABV5WMQ4</accession>
<proteinExistence type="predicted"/>
<sequence>MINEDFHAVVQNNDRGTYLGSNKQKVNGNNITAERKQQAEAIAPRYKDGAITE</sequence>
<comment type="caution">
    <text evidence="1">The sequence shown here is derived from an EMBL/GenBank/DDBJ whole genome shotgun (WGS) entry which is preliminary data.</text>
</comment>
<dbReference type="Proteomes" id="UP001589609">
    <property type="component" value="Unassembled WGS sequence"/>
</dbReference>
<protein>
    <submittedName>
        <fullName evidence="1">Uncharacterized protein</fullName>
    </submittedName>
</protein>
<reference evidence="1 2" key="1">
    <citation type="submission" date="2024-09" db="EMBL/GenBank/DDBJ databases">
        <authorList>
            <person name="Sun Q."/>
            <person name="Mori K."/>
        </authorList>
    </citation>
    <scope>NUCLEOTIDE SEQUENCE [LARGE SCALE GENOMIC DNA]</scope>
    <source>
        <strain evidence="1 2">JCM 11201</strain>
    </source>
</reference>
<dbReference type="EMBL" id="JBHMAF010000196">
    <property type="protein sequence ID" value="MFB9761867.1"/>
    <property type="molecule type" value="Genomic_DNA"/>
</dbReference>
<gene>
    <name evidence="1" type="ORF">ACFFMS_26935</name>
</gene>
<keyword evidence="2" id="KW-1185">Reference proteome</keyword>
<name>A0ABV5WMQ4_9BACI</name>
<dbReference type="RefSeq" id="WP_165350715.1">
    <property type="nucleotide sequence ID" value="NZ_JBHMAF010000196.1"/>
</dbReference>
<evidence type="ECO:0000313" key="2">
    <source>
        <dbReference type="Proteomes" id="UP001589609"/>
    </source>
</evidence>
<evidence type="ECO:0000313" key="1">
    <source>
        <dbReference type="EMBL" id="MFB9761867.1"/>
    </source>
</evidence>